<protein>
    <submittedName>
        <fullName evidence="1">Uncharacterized protein</fullName>
    </submittedName>
</protein>
<gene>
    <name evidence="1" type="ORF">MUA00_15680</name>
</gene>
<sequence>MLPWNYFIEILGCSKFDDNFVKLSEKFNELPSFDTGVLGDRNYYSFFQAGVLLLLENETVNQISFYIQPDEGFSAYKGALPFKELESEIIQLLGEPSASGGGKMDMLLGYINRWIKYEKEGYSLHLQFDQNDQLCRASLMCSE</sequence>
<dbReference type="RefSeq" id="WP_271123961.1">
    <property type="nucleotide sequence ID" value="NZ_JALHAN010000068.1"/>
</dbReference>
<name>A0A9X3AC44_9ENTR</name>
<proteinExistence type="predicted"/>
<accession>A0A9X3AC44</accession>
<evidence type="ECO:0000313" key="1">
    <source>
        <dbReference type="EMBL" id="MCT4703219.1"/>
    </source>
</evidence>
<dbReference type="EMBL" id="JALHAP010000081">
    <property type="protein sequence ID" value="MCT4703219.1"/>
    <property type="molecule type" value="Genomic_DNA"/>
</dbReference>
<evidence type="ECO:0000313" key="2">
    <source>
        <dbReference type="Proteomes" id="UP001150641"/>
    </source>
</evidence>
<organism evidence="1 2">
    <name type="scientific">Dryocola boscaweniae</name>
    <dbReference type="NCBI Taxonomy" id="2925397"/>
    <lineage>
        <taxon>Bacteria</taxon>
        <taxon>Pseudomonadati</taxon>
        <taxon>Pseudomonadota</taxon>
        <taxon>Gammaproteobacteria</taxon>
        <taxon>Enterobacterales</taxon>
        <taxon>Enterobacteriaceae</taxon>
        <taxon>Dryocola</taxon>
    </lineage>
</organism>
<dbReference type="Proteomes" id="UP001150641">
    <property type="component" value="Unassembled WGS sequence"/>
</dbReference>
<reference evidence="1" key="1">
    <citation type="submission" date="2022-03" db="EMBL/GenBank/DDBJ databases">
        <title>Proposal of a novel genus Dryocolo and two novel species.</title>
        <authorList>
            <person name="Maddock D.W."/>
            <person name="Brady C.L."/>
            <person name="Denman S."/>
            <person name="Arnold D."/>
        </authorList>
    </citation>
    <scope>NUCLEOTIDE SEQUENCE</scope>
    <source>
        <strain evidence="1">H6W4</strain>
    </source>
</reference>
<keyword evidence="2" id="KW-1185">Reference proteome</keyword>
<comment type="caution">
    <text evidence="1">The sequence shown here is derived from an EMBL/GenBank/DDBJ whole genome shotgun (WGS) entry which is preliminary data.</text>
</comment>
<dbReference type="AlphaFoldDB" id="A0A9X3AC44"/>